<dbReference type="InterPro" id="IPR013328">
    <property type="entry name" value="6PGD_dom2"/>
</dbReference>
<dbReference type="Pfam" id="PF03446">
    <property type="entry name" value="NAD_binding_2"/>
    <property type="match status" value="1"/>
</dbReference>
<name>A0A317C3Y0_9GAMM</name>
<organism evidence="6 7">
    <name type="scientific">Leucothrix pacifica</name>
    <dbReference type="NCBI Taxonomy" id="1247513"/>
    <lineage>
        <taxon>Bacteria</taxon>
        <taxon>Pseudomonadati</taxon>
        <taxon>Pseudomonadota</taxon>
        <taxon>Gammaproteobacteria</taxon>
        <taxon>Thiotrichales</taxon>
        <taxon>Thiotrichaceae</taxon>
        <taxon>Leucothrix</taxon>
    </lineage>
</organism>
<dbReference type="InterPro" id="IPR008927">
    <property type="entry name" value="6-PGluconate_DH-like_C_sf"/>
</dbReference>
<evidence type="ECO:0000259" key="5">
    <source>
        <dbReference type="Pfam" id="PF14833"/>
    </source>
</evidence>
<sequence length="300" mass="31721">MSDKQRIGLIGAGLMGHGIGKNILLHGYSLTVLAHNNRKPIDSLLEKGATEADSPKAIAEASDIVILCVTGSPQIEAVVLGENGLLSGMKPGMVIVDCSTAEPSSTIEVAKKVHEAGGRYVDTPMVRTPVEAEAGKLALMTGGDKTTLEEIRPVLNCFADTLVYAGDVGAGHKLKLINNSIGLATAAVCAEVISAGIKGGVDMQGLRDIVVAGGSNSVMFERMMTVLLDGDESVFQFAIENAQKDLRYYTTMTQQQNSTSFMAESAHQTYVMASNLGYAGEFVPKLVDVMGRINDVDKKD</sequence>
<feature type="active site" evidence="3">
    <location>
        <position position="175"/>
    </location>
</feature>
<keyword evidence="2" id="KW-0520">NAD</keyword>
<proteinExistence type="predicted"/>
<dbReference type="OrthoDB" id="9786703at2"/>
<dbReference type="GO" id="GO:0016491">
    <property type="term" value="F:oxidoreductase activity"/>
    <property type="evidence" value="ECO:0007669"/>
    <property type="project" value="UniProtKB-KW"/>
</dbReference>
<feature type="domain" description="3-hydroxyisobutyrate dehydrogenase-like NAD-binding" evidence="5">
    <location>
        <begin position="169"/>
        <end position="279"/>
    </location>
</feature>
<dbReference type="InterPro" id="IPR015815">
    <property type="entry name" value="HIBADH-related"/>
</dbReference>
<protein>
    <submittedName>
        <fullName evidence="6">NAD(P)-dependent oxidoreductase</fullName>
    </submittedName>
</protein>
<evidence type="ECO:0000313" key="6">
    <source>
        <dbReference type="EMBL" id="PWQ93288.1"/>
    </source>
</evidence>
<gene>
    <name evidence="6" type="ORF">DKW60_17920</name>
</gene>
<dbReference type="InterPro" id="IPR006115">
    <property type="entry name" value="6PGDH_NADP-bd"/>
</dbReference>
<dbReference type="InterPro" id="IPR029154">
    <property type="entry name" value="HIBADH-like_NADP-bd"/>
</dbReference>
<dbReference type="SUPFAM" id="SSF51735">
    <property type="entry name" value="NAD(P)-binding Rossmann-fold domains"/>
    <property type="match status" value="1"/>
</dbReference>
<evidence type="ECO:0000256" key="3">
    <source>
        <dbReference type="PIRSR" id="PIRSR000103-1"/>
    </source>
</evidence>
<dbReference type="InterPro" id="IPR036291">
    <property type="entry name" value="NAD(P)-bd_dom_sf"/>
</dbReference>
<dbReference type="EMBL" id="QGKM01000065">
    <property type="protein sequence ID" value="PWQ93288.1"/>
    <property type="molecule type" value="Genomic_DNA"/>
</dbReference>
<keyword evidence="1" id="KW-0560">Oxidoreductase</keyword>
<evidence type="ECO:0000256" key="1">
    <source>
        <dbReference type="ARBA" id="ARBA00023002"/>
    </source>
</evidence>
<dbReference type="PIRSF" id="PIRSF000103">
    <property type="entry name" value="HIBADH"/>
    <property type="match status" value="1"/>
</dbReference>
<evidence type="ECO:0000256" key="2">
    <source>
        <dbReference type="ARBA" id="ARBA00023027"/>
    </source>
</evidence>
<dbReference type="PANTHER" id="PTHR43060:SF15">
    <property type="entry name" value="3-HYDROXYISOBUTYRATE DEHYDROGENASE-LIKE 1, MITOCHONDRIAL-RELATED"/>
    <property type="match status" value="1"/>
</dbReference>
<feature type="domain" description="6-phosphogluconate dehydrogenase NADP-binding" evidence="4">
    <location>
        <begin position="6"/>
        <end position="166"/>
    </location>
</feature>
<dbReference type="GO" id="GO:0051287">
    <property type="term" value="F:NAD binding"/>
    <property type="evidence" value="ECO:0007669"/>
    <property type="project" value="InterPro"/>
</dbReference>
<dbReference type="RefSeq" id="WP_109839039.1">
    <property type="nucleotide sequence ID" value="NZ_QGKM01000065.1"/>
</dbReference>
<dbReference type="PANTHER" id="PTHR43060">
    <property type="entry name" value="3-HYDROXYISOBUTYRATE DEHYDROGENASE-LIKE 1, MITOCHONDRIAL-RELATED"/>
    <property type="match status" value="1"/>
</dbReference>
<evidence type="ECO:0000313" key="7">
    <source>
        <dbReference type="Proteomes" id="UP000245539"/>
    </source>
</evidence>
<dbReference type="SUPFAM" id="SSF48179">
    <property type="entry name" value="6-phosphogluconate dehydrogenase C-terminal domain-like"/>
    <property type="match status" value="1"/>
</dbReference>
<comment type="caution">
    <text evidence="6">The sequence shown here is derived from an EMBL/GenBank/DDBJ whole genome shotgun (WGS) entry which is preliminary data.</text>
</comment>
<accession>A0A317C3Y0</accession>
<dbReference type="Gene3D" id="3.40.50.720">
    <property type="entry name" value="NAD(P)-binding Rossmann-like Domain"/>
    <property type="match status" value="1"/>
</dbReference>
<dbReference type="AlphaFoldDB" id="A0A317C3Y0"/>
<dbReference type="Gene3D" id="1.10.1040.10">
    <property type="entry name" value="N-(1-d-carboxylethyl)-l-norvaline Dehydrogenase, domain 2"/>
    <property type="match status" value="1"/>
</dbReference>
<dbReference type="Pfam" id="PF14833">
    <property type="entry name" value="NAD_binding_11"/>
    <property type="match status" value="1"/>
</dbReference>
<dbReference type="GO" id="GO:0050661">
    <property type="term" value="F:NADP binding"/>
    <property type="evidence" value="ECO:0007669"/>
    <property type="project" value="InterPro"/>
</dbReference>
<keyword evidence="7" id="KW-1185">Reference proteome</keyword>
<reference evidence="6 7" key="1">
    <citation type="submission" date="2018-05" db="EMBL/GenBank/DDBJ databases">
        <title>Leucothrix arctica sp. nov., isolated from Arctic seawater.</title>
        <authorList>
            <person name="Choi A."/>
            <person name="Baek K."/>
        </authorList>
    </citation>
    <scope>NUCLEOTIDE SEQUENCE [LARGE SCALE GENOMIC DNA]</scope>
    <source>
        <strain evidence="6 7">JCM 18388</strain>
    </source>
</reference>
<dbReference type="Proteomes" id="UP000245539">
    <property type="component" value="Unassembled WGS sequence"/>
</dbReference>
<evidence type="ECO:0000259" key="4">
    <source>
        <dbReference type="Pfam" id="PF03446"/>
    </source>
</evidence>